<dbReference type="Gene3D" id="3.40.50.300">
    <property type="entry name" value="P-loop containing nucleotide triphosphate hydrolases"/>
    <property type="match status" value="1"/>
</dbReference>
<dbReference type="EMBL" id="JACGCM010001798">
    <property type="protein sequence ID" value="KAF6149287.1"/>
    <property type="molecule type" value="Genomic_DNA"/>
</dbReference>
<name>A0A7J7M368_9MAGN</name>
<dbReference type="PROSITE" id="PS00211">
    <property type="entry name" value="ABC_TRANSPORTER_1"/>
    <property type="match status" value="1"/>
</dbReference>
<dbReference type="GO" id="GO:0015421">
    <property type="term" value="F:ABC-type oligopeptide transporter activity"/>
    <property type="evidence" value="ECO:0007669"/>
    <property type="project" value="TreeGrafter"/>
</dbReference>
<dbReference type="InterPro" id="IPR003439">
    <property type="entry name" value="ABC_transporter-like_ATP-bd"/>
</dbReference>
<dbReference type="GO" id="GO:0090374">
    <property type="term" value="P:oligopeptide export from mitochondrion"/>
    <property type="evidence" value="ECO:0007669"/>
    <property type="project" value="TreeGrafter"/>
</dbReference>
<evidence type="ECO:0000313" key="3">
    <source>
        <dbReference type="Proteomes" id="UP000541444"/>
    </source>
</evidence>
<dbReference type="PANTHER" id="PTHR43394:SF1">
    <property type="entry name" value="ATP-BINDING CASSETTE SUB-FAMILY B MEMBER 10, MITOCHONDRIAL"/>
    <property type="match status" value="1"/>
</dbReference>
<reference evidence="2 3" key="1">
    <citation type="journal article" date="2020" name="IScience">
        <title>Genome Sequencing of the Endangered Kingdonia uniflora (Circaeasteraceae, Ranunculales) Reveals Potential Mechanisms of Evolutionary Specialization.</title>
        <authorList>
            <person name="Sun Y."/>
            <person name="Deng T."/>
            <person name="Zhang A."/>
            <person name="Moore M.J."/>
            <person name="Landis J.B."/>
            <person name="Lin N."/>
            <person name="Zhang H."/>
            <person name="Zhang X."/>
            <person name="Huang J."/>
            <person name="Zhang X."/>
            <person name="Sun H."/>
            <person name="Wang H."/>
        </authorList>
    </citation>
    <scope>NUCLEOTIDE SEQUENCE [LARGE SCALE GENOMIC DNA]</scope>
    <source>
        <strain evidence="2">TB1705</strain>
        <tissue evidence="2">Leaf</tissue>
    </source>
</reference>
<dbReference type="InterPro" id="IPR027417">
    <property type="entry name" value="P-loop_NTPase"/>
</dbReference>
<proteinExistence type="predicted"/>
<accession>A0A7J7M368</accession>
<dbReference type="PANTHER" id="PTHR43394">
    <property type="entry name" value="ATP-DEPENDENT PERMEASE MDL1, MITOCHONDRIAL"/>
    <property type="match status" value="1"/>
</dbReference>
<dbReference type="OrthoDB" id="1907835at2759"/>
<dbReference type="InterPro" id="IPR017871">
    <property type="entry name" value="ABC_transporter-like_CS"/>
</dbReference>
<dbReference type="GO" id="GO:0005743">
    <property type="term" value="C:mitochondrial inner membrane"/>
    <property type="evidence" value="ECO:0007669"/>
    <property type="project" value="TreeGrafter"/>
</dbReference>
<dbReference type="GO" id="GO:0005524">
    <property type="term" value="F:ATP binding"/>
    <property type="evidence" value="ECO:0007669"/>
    <property type="project" value="InterPro"/>
</dbReference>
<dbReference type="Proteomes" id="UP000541444">
    <property type="component" value="Unassembled WGS sequence"/>
</dbReference>
<comment type="caution">
    <text evidence="2">The sequence shown here is derived from an EMBL/GenBank/DDBJ whole genome shotgun (WGS) entry which is preliminary data.</text>
</comment>
<organism evidence="2 3">
    <name type="scientific">Kingdonia uniflora</name>
    <dbReference type="NCBI Taxonomy" id="39325"/>
    <lineage>
        <taxon>Eukaryota</taxon>
        <taxon>Viridiplantae</taxon>
        <taxon>Streptophyta</taxon>
        <taxon>Embryophyta</taxon>
        <taxon>Tracheophyta</taxon>
        <taxon>Spermatophyta</taxon>
        <taxon>Magnoliopsida</taxon>
        <taxon>Ranunculales</taxon>
        <taxon>Circaeasteraceae</taxon>
        <taxon>Kingdonia</taxon>
    </lineage>
</organism>
<protein>
    <recommendedName>
        <fullName evidence="1">ABC transporter domain-containing protein</fullName>
    </recommendedName>
</protein>
<dbReference type="Pfam" id="PF00005">
    <property type="entry name" value="ABC_tran"/>
    <property type="match status" value="1"/>
</dbReference>
<dbReference type="Pfam" id="PF05834">
    <property type="entry name" value="Lycopene_cycl"/>
    <property type="match status" value="1"/>
</dbReference>
<dbReference type="AlphaFoldDB" id="A0A7J7M368"/>
<sequence>MEENIAYRLEGKVTSADVENVAKMANAHEFVSKFPKMYQTFIGERGLRLSGGQKQRIAIARALLMNPRILPLDEAASTLDAESEYLVQDAMDSLMKRRTVLVTAHRLSTVKSADTVVVISEGQIVEIGSHEEVHNQDDIYTTLFPLHFMLYITDGKKLLSSLLGVVYIPVGGSIPNTEQKNLAFGVAARMVHPITGYSVVESLTKAPKYATAIAKILEQDNYFKRVGTREKIAKNISMLSIDGEGDLYVDIP</sequence>
<feature type="domain" description="ABC transporter" evidence="1">
    <location>
        <begin position="22"/>
        <end position="76"/>
    </location>
</feature>
<keyword evidence="3" id="KW-1185">Reference proteome</keyword>
<evidence type="ECO:0000259" key="1">
    <source>
        <dbReference type="Pfam" id="PF00005"/>
    </source>
</evidence>
<dbReference type="GO" id="GO:0016887">
    <property type="term" value="F:ATP hydrolysis activity"/>
    <property type="evidence" value="ECO:0007669"/>
    <property type="project" value="InterPro"/>
</dbReference>
<dbReference type="SUPFAM" id="SSF52540">
    <property type="entry name" value="P-loop containing nucleoside triphosphate hydrolases"/>
    <property type="match status" value="1"/>
</dbReference>
<evidence type="ECO:0000313" key="2">
    <source>
        <dbReference type="EMBL" id="KAF6149287.1"/>
    </source>
</evidence>
<dbReference type="InterPro" id="IPR039421">
    <property type="entry name" value="Type_1_exporter"/>
</dbReference>
<gene>
    <name evidence="2" type="ORF">GIB67_026143</name>
</gene>